<accession>A0AA88V583</accession>
<dbReference type="InterPro" id="IPR036397">
    <property type="entry name" value="RNaseH_sf"/>
</dbReference>
<evidence type="ECO:0000256" key="1">
    <source>
        <dbReference type="SAM" id="MobiDB-lite"/>
    </source>
</evidence>
<protein>
    <recommendedName>
        <fullName evidence="2">Integrase catalytic domain-containing protein</fullName>
    </recommendedName>
</protein>
<dbReference type="InterPro" id="IPR043502">
    <property type="entry name" value="DNA/RNA_pol_sf"/>
</dbReference>
<dbReference type="InterPro" id="IPR041577">
    <property type="entry name" value="RT_RNaseH_2"/>
</dbReference>
<dbReference type="InterPro" id="IPR012337">
    <property type="entry name" value="RNaseH-like_sf"/>
</dbReference>
<reference evidence="3" key="1">
    <citation type="submission" date="2022-12" db="EMBL/GenBank/DDBJ databases">
        <title>Draft genome assemblies for two species of Escallonia (Escalloniales).</title>
        <authorList>
            <person name="Chanderbali A."/>
            <person name="Dervinis C."/>
            <person name="Anghel I."/>
            <person name="Soltis D."/>
            <person name="Soltis P."/>
            <person name="Zapata F."/>
        </authorList>
    </citation>
    <scope>NUCLEOTIDE SEQUENCE</scope>
    <source>
        <strain evidence="3">UCBG64.0493</strain>
        <tissue evidence="3">Leaf</tissue>
    </source>
</reference>
<organism evidence="3 4">
    <name type="scientific">Escallonia herrerae</name>
    <dbReference type="NCBI Taxonomy" id="1293975"/>
    <lineage>
        <taxon>Eukaryota</taxon>
        <taxon>Viridiplantae</taxon>
        <taxon>Streptophyta</taxon>
        <taxon>Embryophyta</taxon>
        <taxon>Tracheophyta</taxon>
        <taxon>Spermatophyta</taxon>
        <taxon>Magnoliopsida</taxon>
        <taxon>eudicotyledons</taxon>
        <taxon>Gunneridae</taxon>
        <taxon>Pentapetalae</taxon>
        <taxon>asterids</taxon>
        <taxon>campanulids</taxon>
        <taxon>Escalloniales</taxon>
        <taxon>Escalloniaceae</taxon>
        <taxon>Escallonia</taxon>
    </lineage>
</organism>
<proteinExistence type="predicted"/>
<keyword evidence="4" id="KW-1185">Reference proteome</keyword>
<feature type="domain" description="Integrase catalytic" evidence="2">
    <location>
        <begin position="403"/>
        <end position="585"/>
    </location>
</feature>
<comment type="caution">
    <text evidence="3">The sequence shown here is derived from an EMBL/GenBank/DDBJ whole genome shotgun (WGS) entry which is preliminary data.</text>
</comment>
<dbReference type="Gene3D" id="3.30.70.270">
    <property type="match status" value="1"/>
</dbReference>
<dbReference type="CDD" id="cd00303">
    <property type="entry name" value="retropepsin_like"/>
    <property type="match status" value="1"/>
</dbReference>
<dbReference type="InterPro" id="IPR043128">
    <property type="entry name" value="Rev_trsase/Diguanyl_cyclase"/>
</dbReference>
<dbReference type="GO" id="GO:0015074">
    <property type="term" value="P:DNA integration"/>
    <property type="evidence" value="ECO:0007669"/>
    <property type="project" value="InterPro"/>
</dbReference>
<dbReference type="EMBL" id="JAVXUP010002681">
    <property type="protein sequence ID" value="KAK3001975.1"/>
    <property type="molecule type" value="Genomic_DNA"/>
</dbReference>
<evidence type="ECO:0000313" key="4">
    <source>
        <dbReference type="Proteomes" id="UP001188597"/>
    </source>
</evidence>
<dbReference type="InterPro" id="IPR021109">
    <property type="entry name" value="Peptidase_aspartic_dom_sf"/>
</dbReference>
<dbReference type="Pfam" id="PF17919">
    <property type="entry name" value="RT_RNaseH_2"/>
    <property type="match status" value="1"/>
</dbReference>
<dbReference type="Gene3D" id="2.40.70.10">
    <property type="entry name" value="Acid Proteases"/>
    <property type="match status" value="1"/>
</dbReference>
<dbReference type="PANTHER" id="PTHR48475:SF2">
    <property type="entry name" value="RIBONUCLEASE H"/>
    <property type="match status" value="1"/>
</dbReference>
<dbReference type="Gene3D" id="3.30.420.10">
    <property type="entry name" value="Ribonuclease H-like superfamily/Ribonuclease H"/>
    <property type="match status" value="1"/>
</dbReference>
<dbReference type="InterPro" id="IPR001584">
    <property type="entry name" value="Integrase_cat-core"/>
</dbReference>
<dbReference type="SUPFAM" id="SSF53098">
    <property type="entry name" value="Ribonuclease H-like"/>
    <property type="match status" value="1"/>
</dbReference>
<name>A0AA88V583_9ASTE</name>
<gene>
    <name evidence="3" type="ORF">RJ639_022284</name>
</gene>
<sequence>MGPSTKKQKKEPAQTISFSDDDVGDTRIPHDDPLVVTLRVGNFDVKRILVDNGSSAEVLFYEAFQRMNIPSDRLRKIDTPLYGFSNHPVACEGIIALPVTVGAPPNQAKLMLDFVVVRVPSAYNAILGRTALNQLRAVVSTYHMKMKFPTENGVGEVKGDQVVARQCYMASCRNRANEALMIEDLRDETKVERGKPAEDLFDIELYPGNQEKTVRVGTGLSDDLKLKLVDLLRNYSDIFAWTASDMPGIDPKPLKTIKQVQELTGRVAALGRFMSKSAEKCLPFFKAIRKAKDFEWTEECQKSFEELKRYLSSPPLLTKPITGEDLFIYLSISEVAVSTVLIREEEGKQRPVYYISKVLQDVETRYPRIDKVALALVTSARKLRPYFQSHTIVVLTDQPLGKVLQNPDASGRLVNWSVELGEFDIKYQPRTAIKAQALSDFVVECTIPEDPQQLILSEVSDPWLLYVDGSSKAGNSGAGLILISPEKFKIDLPYLKCLTPKEADYALQEVHEGLSICLRFTSVAHPQSNGQTENMNRSILQGLKRKLDDAKGAWVDELPKVLWAYRTTPHSVTGETPFLLCFGTEALLPVEVGLPTVRVLQFSEAENEENLRGNLDLLDDVRAQALDRVISTKQRVARFYNRRVRMRIFRVGDLVLRKLGVSNPKVAVGKLSPNWEGPYKISKVLRPGAYSLETLSGEAIPRTWNADNLRPYYQ</sequence>
<dbReference type="Proteomes" id="UP001188597">
    <property type="component" value="Unassembled WGS sequence"/>
</dbReference>
<evidence type="ECO:0000259" key="2">
    <source>
        <dbReference type="PROSITE" id="PS50994"/>
    </source>
</evidence>
<dbReference type="Gene3D" id="3.10.20.370">
    <property type="match status" value="1"/>
</dbReference>
<dbReference type="GO" id="GO:0003676">
    <property type="term" value="F:nucleic acid binding"/>
    <property type="evidence" value="ECO:0007669"/>
    <property type="project" value="InterPro"/>
</dbReference>
<evidence type="ECO:0000313" key="3">
    <source>
        <dbReference type="EMBL" id="KAK3001975.1"/>
    </source>
</evidence>
<feature type="region of interest" description="Disordered" evidence="1">
    <location>
        <begin position="1"/>
        <end position="25"/>
    </location>
</feature>
<dbReference type="SUPFAM" id="SSF56672">
    <property type="entry name" value="DNA/RNA polymerases"/>
    <property type="match status" value="1"/>
</dbReference>
<dbReference type="PROSITE" id="PS50994">
    <property type="entry name" value="INTEGRASE"/>
    <property type="match status" value="1"/>
</dbReference>
<dbReference type="PANTHER" id="PTHR48475">
    <property type="entry name" value="RIBONUCLEASE H"/>
    <property type="match status" value="1"/>
</dbReference>
<dbReference type="AlphaFoldDB" id="A0AA88V583"/>